<name>A0A645CBX5_9ZZZZ</name>
<proteinExistence type="predicted"/>
<reference evidence="1" key="1">
    <citation type="submission" date="2019-08" db="EMBL/GenBank/DDBJ databases">
        <authorList>
            <person name="Kucharzyk K."/>
            <person name="Murdoch R.W."/>
            <person name="Higgins S."/>
            <person name="Loffler F."/>
        </authorList>
    </citation>
    <scope>NUCLEOTIDE SEQUENCE</scope>
</reference>
<comment type="caution">
    <text evidence="1">The sequence shown here is derived from an EMBL/GenBank/DDBJ whole genome shotgun (WGS) entry which is preliminary data.</text>
</comment>
<organism evidence="1">
    <name type="scientific">bioreactor metagenome</name>
    <dbReference type="NCBI Taxonomy" id="1076179"/>
    <lineage>
        <taxon>unclassified sequences</taxon>
        <taxon>metagenomes</taxon>
        <taxon>ecological metagenomes</taxon>
    </lineage>
</organism>
<accession>A0A645CBX5</accession>
<sequence>MLQFYLTITKDIDKLDQELLEKIKLCKGETVTIPDNFKWMIFKHKKLSRSYNELLRYVKENRVSIKLINLLRNY</sequence>
<protein>
    <submittedName>
        <fullName evidence="1">Uncharacterized protein</fullName>
    </submittedName>
</protein>
<dbReference type="AlphaFoldDB" id="A0A645CBX5"/>
<gene>
    <name evidence="1" type="ORF">SDC9_121444</name>
</gene>
<evidence type="ECO:0000313" key="1">
    <source>
        <dbReference type="EMBL" id="MPM74456.1"/>
    </source>
</evidence>
<dbReference type="EMBL" id="VSSQ01025976">
    <property type="protein sequence ID" value="MPM74456.1"/>
    <property type="molecule type" value="Genomic_DNA"/>
</dbReference>